<name>A0A8X8KFN7_ACIGI</name>
<proteinExistence type="predicted"/>
<gene>
    <name evidence="1" type="ORF">KW868_01830</name>
</gene>
<comment type="caution">
    <text evidence="1">The sequence shown here is derived from an EMBL/GenBank/DDBJ whole genome shotgun (WGS) entry which is preliminary data.</text>
</comment>
<evidence type="ECO:0000313" key="1">
    <source>
        <dbReference type="EMBL" id="MCF0263217.1"/>
    </source>
</evidence>
<organism evidence="1 2">
    <name type="scientific">Acinetobacter guillouiae</name>
    <name type="common">Acinetobacter genomosp. 11</name>
    <dbReference type="NCBI Taxonomy" id="106649"/>
    <lineage>
        <taxon>Bacteria</taxon>
        <taxon>Pseudomonadati</taxon>
        <taxon>Pseudomonadota</taxon>
        <taxon>Gammaproteobacteria</taxon>
        <taxon>Moraxellales</taxon>
        <taxon>Moraxellaceae</taxon>
        <taxon>Acinetobacter</taxon>
    </lineage>
</organism>
<dbReference type="RefSeq" id="WP_234622545.1">
    <property type="nucleotide sequence ID" value="NZ_JAHWXT010000001.1"/>
</dbReference>
<reference evidence="1" key="1">
    <citation type="submission" date="2021-07" db="EMBL/GenBank/DDBJ databases">
        <authorList>
            <person name="Fernandez M."/>
            <person name="Pereira P."/>
            <person name="Torres Tejerizo G.A."/>
            <person name="Gonzalez P."/>
            <person name="Agostini E."/>
        </authorList>
    </citation>
    <scope>NUCLEOTIDE SEQUENCE</scope>
    <source>
        <strain evidence="1">SFC 500-1A</strain>
    </source>
</reference>
<evidence type="ECO:0000313" key="2">
    <source>
        <dbReference type="Proteomes" id="UP000887320"/>
    </source>
</evidence>
<dbReference type="Proteomes" id="UP000887320">
    <property type="component" value="Unassembled WGS sequence"/>
</dbReference>
<dbReference type="AlphaFoldDB" id="A0A8X8KFN7"/>
<sequence length="164" mass="19503">MKLKRKLEIDLKDFILNGKFDFVELGQTIECLKNELSKPDDHLTIDCYTELWRLGTIELHFFEKQLCAIFCDEFRQLKKSKTLKVEPWVIQNFKKLSLDKFLKILNKQRADYSIKFNQQLNNVIVKINKSQVVLYFEPELGSKNPEKQNPNYFLIKAFGLSNMY</sequence>
<dbReference type="EMBL" id="JAHWXT010000001">
    <property type="protein sequence ID" value="MCF0263217.1"/>
    <property type="molecule type" value="Genomic_DNA"/>
</dbReference>
<protein>
    <submittedName>
        <fullName evidence="1">Uncharacterized protein</fullName>
    </submittedName>
</protein>
<accession>A0A8X8KFN7</accession>